<keyword evidence="5" id="KW-0418">Kinase</keyword>
<dbReference type="Gene3D" id="3.30.200.20">
    <property type="entry name" value="Phosphorylase Kinase, domain 1"/>
    <property type="match status" value="1"/>
</dbReference>
<organism evidence="10 11">
    <name type="scientific">Gigaspora margarita</name>
    <dbReference type="NCBI Taxonomy" id="4874"/>
    <lineage>
        <taxon>Eukaryota</taxon>
        <taxon>Fungi</taxon>
        <taxon>Fungi incertae sedis</taxon>
        <taxon>Mucoromycota</taxon>
        <taxon>Glomeromycotina</taxon>
        <taxon>Glomeromycetes</taxon>
        <taxon>Diversisporales</taxon>
        <taxon>Gigasporaceae</taxon>
        <taxon>Gigaspora</taxon>
    </lineage>
</organism>
<comment type="caution">
    <text evidence="10">The sequence shown here is derived from an EMBL/GenBank/DDBJ whole genome shotgun (WGS) entry which is preliminary data.</text>
</comment>
<protein>
    <submittedName>
        <fullName evidence="10">31964_t:CDS:1</fullName>
    </submittedName>
</protein>
<dbReference type="CDD" id="cd05123">
    <property type="entry name" value="STKc_AGC"/>
    <property type="match status" value="1"/>
</dbReference>
<evidence type="ECO:0000313" key="11">
    <source>
        <dbReference type="Proteomes" id="UP000789901"/>
    </source>
</evidence>
<evidence type="ECO:0000256" key="3">
    <source>
        <dbReference type="ARBA" id="ARBA00022679"/>
    </source>
</evidence>
<evidence type="ECO:0000259" key="8">
    <source>
        <dbReference type="PROSITE" id="PS50011"/>
    </source>
</evidence>
<accession>A0ABM8W4I7</accession>
<feature type="compositionally biased region" description="Polar residues" evidence="7">
    <location>
        <begin position="93"/>
        <end position="106"/>
    </location>
</feature>
<keyword evidence="1" id="KW-0723">Serine/threonine-protein kinase</keyword>
<dbReference type="PROSITE" id="PS50011">
    <property type="entry name" value="PROTEIN_KINASE_DOM"/>
    <property type="match status" value="1"/>
</dbReference>
<sequence length="574" mass="66254">MNRSSKIGTPWSTVKAVARPTRRLFQNSGASRRGSVVGLFSHLISKTNNVTNRCSRIEFPFTVTDQENLRIAIEELEKQPTQLPQIDQVPDVPQNNLSQPGNNTSSLRKKGNKKFLLNDRRKSFLLPRHLFFRKSTAEKLESYLRKVLSDKSLKSSAVLRDFLKKSTNRLYALKVISKEWVVFRQEVEHTRTERDILAIASRTSHPFLIRLRESFHDSNQLFLVLDYYPGGDIATQLAKWHRFDDARCLFYAAEIVLGIEELHRLGIVYRDLKPENILIGRDGHIVLTDFGLSKQFNQSWQKTNTFCGTAEYLAPEIIRAEYYTFAVDWWSLGTLIYEMMMYQRVLEDELEFPDEIMYDAISLLRGLLQRDPSQRLGCGPTGSLEIKSHPYFDYVDWDDVLNKRICAPYIPTIEHEMDLRNFDDVFVTMSPKLSLPKREVPVEMQNCFAGYSFSENYLDSRSVKNLRASRSVNRSLADVTSLHRTNSSTTLGCERFDHNDQDWNSSNCDLDQYISKCPTIMVGDTKYRNHLFLNKRISQFLLDDSHLNLADNSSSSSSTIKIERCETQGLTTPT</sequence>
<dbReference type="PROSITE" id="PS51285">
    <property type="entry name" value="AGC_KINASE_CTER"/>
    <property type="match status" value="1"/>
</dbReference>
<evidence type="ECO:0000256" key="5">
    <source>
        <dbReference type="ARBA" id="ARBA00022777"/>
    </source>
</evidence>
<feature type="domain" description="Protein kinase" evidence="8">
    <location>
        <begin position="142"/>
        <end position="392"/>
    </location>
</feature>
<dbReference type="PANTHER" id="PTHR24351">
    <property type="entry name" value="RIBOSOMAL PROTEIN S6 KINASE"/>
    <property type="match status" value="1"/>
</dbReference>
<dbReference type="EMBL" id="CAJVQB010001146">
    <property type="protein sequence ID" value="CAG8522827.1"/>
    <property type="molecule type" value="Genomic_DNA"/>
</dbReference>
<dbReference type="SMART" id="SM00220">
    <property type="entry name" value="S_TKc"/>
    <property type="match status" value="1"/>
</dbReference>
<dbReference type="Pfam" id="PF00069">
    <property type="entry name" value="Pkinase"/>
    <property type="match status" value="1"/>
</dbReference>
<dbReference type="Pfam" id="PF00433">
    <property type="entry name" value="Pkinase_C"/>
    <property type="match status" value="1"/>
</dbReference>
<evidence type="ECO:0000259" key="9">
    <source>
        <dbReference type="PROSITE" id="PS51285"/>
    </source>
</evidence>
<keyword evidence="2" id="KW-0597">Phosphoprotein</keyword>
<keyword evidence="3" id="KW-0808">Transferase</keyword>
<dbReference type="PROSITE" id="PS00108">
    <property type="entry name" value="PROTEIN_KINASE_ST"/>
    <property type="match status" value="1"/>
</dbReference>
<reference evidence="10 11" key="1">
    <citation type="submission" date="2021-06" db="EMBL/GenBank/DDBJ databases">
        <authorList>
            <person name="Kallberg Y."/>
            <person name="Tangrot J."/>
            <person name="Rosling A."/>
        </authorList>
    </citation>
    <scope>NUCLEOTIDE SEQUENCE [LARGE SCALE GENOMIC DNA]</scope>
    <source>
        <strain evidence="10 11">120-4 pot B 10/14</strain>
    </source>
</reference>
<keyword evidence="6" id="KW-0067">ATP-binding</keyword>
<dbReference type="InterPro" id="IPR011009">
    <property type="entry name" value="Kinase-like_dom_sf"/>
</dbReference>
<feature type="domain" description="AGC-kinase C-terminal" evidence="9">
    <location>
        <begin position="393"/>
        <end position="463"/>
    </location>
</feature>
<evidence type="ECO:0000256" key="7">
    <source>
        <dbReference type="SAM" id="MobiDB-lite"/>
    </source>
</evidence>
<evidence type="ECO:0000256" key="1">
    <source>
        <dbReference type="ARBA" id="ARBA00022527"/>
    </source>
</evidence>
<keyword evidence="4" id="KW-0547">Nucleotide-binding</keyword>
<dbReference type="InterPro" id="IPR045270">
    <property type="entry name" value="STKc_AGC"/>
</dbReference>
<dbReference type="InterPro" id="IPR000961">
    <property type="entry name" value="AGC-kinase_C"/>
</dbReference>
<name>A0ABM8W4I7_GIGMA</name>
<proteinExistence type="predicted"/>
<dbReference type="SUPFAM" id="SSF56112">
    <property type="entry name" value="Protein kinase-like (PK-like)"/>
    <property type="match status" value="1"/>
</dbReference>
<dbReference type="InterPro" id="IPR000719">
    <property type="entry name" value="Prot_kinase_dom"/>
</dbReference>
<dbReference type="InterPro" id="IPR008271">
    <property type="entry name" value="Ser/Thr_kinase_AS"/>
</dbReference>
<evidence type="ECO:0000256" key="6">
    <source>
        <dbReference type="ARBA" id="ARBA00022840"/>
    </source>
</evidence>
<dbReference type="Gene3D" id="1.10.510.10">
    <property type="entry name" value="Transferase(Phosphotransferase) domain 1"/>
    <property type="match status" value="1"/>
</dbReference>
<dbReference type="SMART" id="SM00133">
    <property type="entry name" value="S_TK_X"/>
    <property type="match status" value="1"/>
</dbReference>
<keyword evidence="11" id="KW-1185">Reference proteome</keyword>
<evidence type="ECO:0000256" key="4">
    <source>
        <dbReference type="ARBA" id="ARBA00022741"/>
    </source>
</evidence>
<evidence type="ECO:0000256" key="2">
    <source>
        <dbReference type="ARBA" id="ARBA00022553"/>
    </source>
</evidence>
<dbReference type="Proteomes" id="UP000789901">
    <property type="component" value="Unassembled WGS sequence"/>
</dbReference>
<feature type="region of interest" description="Disordered" evidence="7">
    <location>
        <begin position="82"/>
        <end position="109"/>
    </location>
</feature>
<evidence type="ECO:0000313" key="10">
    <source>
        <dbReference type="EMBL" id="CAG8522827.1"/>
    </source>
</evidence>
<gene>
    <name evidence="10" type="ORF">GMARGA_LOCUS3243</name>
</gene>
<dbReference type="InterPro" id="IPR017892">
    <property type="entry name" value="Pkinase_C"/>
</dbReference>